<gene>
    <name evidence="3" type="ORF">I551_9018</name>
</gene>
<feature type="region of interest" description="Disordered" evidence="1">
    <location>
        <begin position="51"/>
        <end position="78"/>
    </location>
</feature>
<dbReference type="InterPro" id="IPR003870">
    <property type="entry name" value="DUF222"/>
</dbReference>
<dbReference type="EMBL" id="JAOL01000048">
    <property type="protein sequence ID" value="EUA93717.1"/>
    <property type="molecule type" value="Genomic_DNA"/>
</dbReference>
<evidence type="ECO:0000259" key="2">
    <source>
        <dbReference type="Pfam" id="PF02720"/>
    </source>
</evidence>
<feature type="domain" description="DUF222" evidence="2">
    <location>
        <begin position="5"/>
        <end position="58"/>
    </location>
</feature>
<proteinExistence type="predicted"/>
<comment type="caution">
    <text evidence="3">The sequence shown here is derived from an EMBL/GenBank/DDBJ whole genome shotgun (WGS) entry which is preliminary data.</text>
</comment>
<evidence type="ECO:0000313" key="4">
    <source>
        <dbReference type="Proteomes" id="UP000020681"/>
    </source>
</evidence>
<dbReference type="Pfam" id="PF02720">
    <property type="entry name" value="DUF222"/>
    <property type="match status" value="1"/>
</dbReference>
<accession>A0ABN0R963</accession>
<sequence length="98" mass="11164">MLRCRESGDRAEWATDTWEAVAAQVAAALRTSVAMGSSYLRYAMAMRKPMPKVGRPSRRRYRLPGIPDDRVSHRPHHRRRVLAKVDAQLAALLARVLR</sequence>
<reference evidence="3 4" key="1">
    <citation type="submission" date="2014-01" db="EMBL/GenBank/DDBJ databases">
        <authorList>
            <person name="Dobos K."/>
            <person name="Lenaerts A."/>
            <person name="Ordway D."/>
            <person name="DeGroote M.A."/>
            <person name="Parker T."/>
            <person name="Sizemore C."/>
            <person name="Tallon L.J."/>
            <person name="Sadzewicz L.K."/>
            <person name="Sengamalay N."/>
            <person name="Fraser C.M."/>
            <person name="Hine E."/>
            <person name="Shefchek K.A."/>
            <person name="Das S.P."/>
            <person name="Tettelin H."/>
        </authorList>
    </citation>
    <scope>NUCLEOTIDE SEQUENCE [LARGE SCALE GENOMIC DNA]</scope>
    <source>
        <strain evidence="3 4">Harvey</strain>
    </source>
</reference>
<keyword evidence="4" id="KW-1185">Reference proteome</keyword>
<evidence type="ECO:0000313" key="3">
    <source>
        <dbReference type="EMBL" id="EUA93717.1"/>
    </source>
</evidence>
<organism evidence="3 4">
    <name type="scientific">Mycobacterium ulcerans str. Harvey</name>
    <dbReference type="NCBI Taxonomy" id="1299332"/>
    <lineage>
        <taxon>Bacteria</taxon>
        <taxon>Bacillati</taxon>
        <taxon>Actinomycetota</taxon>
        <taxon>Actinomycetes</taxon>
        <taxon>Mycobacteriales</taxon>
        <taxon>Mycobacteriaceae</taxon>
        <taxon>Mycobacterium</taxon>
        <taxon>Mycobacterium ulcerans group</taxon>
    </lineage>
</organism>
<protein>
    <recommendedName>
        <fullName evidence="2">DUF222 domain-containing protein</fullName>
    </recommendedName>
</protein>
<evidence type="ECO:0000256" key="1">
    <source>
        <dbReference type="SAM" id="MobiDB-lite"/>
    </source>
</evidence>
<name>A0ABN0R963_MYCUL</name>
<dbReference type="Proteomes" id="UP000020681">
    <property type="component" value="Unassembled WGS sequence"/>
</dbReference>